<dbReference type="RefSeq" id="WP_015204921.1">
    <property type="nucleotide sequence ID" value="NC_019753.1"/>
</dbReference>
<dbReference type="Pfam" id="PF13365">
    <property type="entry name" value="Trypsin_2"/>
    <property type="match status" value="1"/>
</dbReference>
<dbReference type="PANTHER" id="PTHR43343">
    <property type="entry name" value="PEPTIDASE S12"/>
    <property type="match status" value="1"/>
</dbReference>
<dbReference type="InterPro" id="IPR051201">
    <property type="entry name" value="Chloro_Bact_Ser_Proteases"/>
</dbReference>
<dbReference type="PATRIC" id="fig|1173022.3.peg.4334"/>
<dbReference type="GO" id="GO:0004252">
    <property type="term" value="F:serine-type endopeptidase activity"/>
    <property type="evidence" value="ECO:0007669"/>
    <property type="project" value="InterPro"/>
</dbReference>
<dbReference type="Gene3D" id="2.60.120.380">
    <property type="match status" value="1"/>
</dbReference>
<accession>K9W3N5</accession>
<keyword evidence="1" id="KW-0645">Protease</keyword>
<dbReference type="OrthoDB" id="495674at2"/>
<feature type="domain" description="Peptidase C-terminal archaeal/bacterial" evidence="3">
    <location>
        <begin position="294"/>
        <end position="358"/>
    </location>
</feature>
<dbReference type="eggNOG" id="COG0265">
    <property type="taxonomic scope" value="Bacteria"/>
</dbReference>
<dbReference type="InterPro" id="IPR009003">
    <property type="entry name" value="Peptidase_S1_PA"/>
</dbReference>
<sequence length="378" mass="40491">MQKKFLRITISAILTSAIASGIINNITSRVGIELGQVKAVLAKDVEQRRAKTLLAQNSEEQTRIAVYQKASPAVVKIEYDNGTGSGFIVSPDGLVLTNAHVLEDAPSTVKVILNDETEVLADVIGFDKRGIDLAALKIRNQSNLPTLSLAPPGTVQVGQSVYAIGSPFGIENTFTSGVVSRIDRKRNWIQHDAPINPGNSGGPLLNSKAEVIGVNTALFNPTGSKTFLGISLAIAVAEVQPFLVALQQGNGYVAQRPQQPDDNSTTTQQLPLDGKTVTATLKKGDDVLPNNTYYHTYTFQGRAGQQVTIEMNSKQIDSALFLVSVDSKKILEQNDDISPNDFNAKLVATLPADGTYVVIANAFERGESGEYSLNAVVK</sequence>
<name>K9W3N5_9CYAN</name>
<evidence type="ECO:0000256" key="2">
    <source>
        <dbReference type="ARBA" id="ARBA00022801"/>
    </source>
</evidence>
<proteinExistence type="predicted"/>
<dbReference type="Gene3D" id="2.40.10.120">
    <property type="match status" value="1"/>
</dbReference>
<dbReference type="InterPro" id="IPR001940">
    <property type="entry name" value="Peptidase_S1C"/>
</dbReference>
<dbReference type="Proteomes" id="UP000010472">
    <property type="component" value="Chromosome"/>
</dbReference>
<evidence type="ECO:0000259" key="3">
    <source>
        <dbReference type="Pfam" id="PF04151"/>
    </source>
</evidence>
<dbReference type="EMBL" id="CP003620">
    <property type="protein sequence ID" value="AFZ14821.1"/>
    <property type="molecule type" value="Genomic_DNA"/>
</dbReference>
<dbReference type="PRINTS" id="PR00834">
    <property type="entry name" value="PROTEASES2C"/>
</dbReference>
<keyword evidence="2" id="KW-0378">Hydrolase</keyword>
<protein>
    <submittedName>
        <fullName evidence="4">Peptidase S1 and S6 chymotrypsin/Hap</fullName>
    </submittedName>
</protein>
<dbReference type="KEGG" id="cep:Cri9333_4014"/>
<reference evidence="4 5" key="1">
    <citation type="submission" date="2012-06" db="EMBL/GenBank/DDBJ databases">
        <title>Finished chromosome of genome of Crinalium epipsammum PCC 9333.</title>
        <authorList>
            <consortium name="US DOE Joint Genome Institute"/>
            <person name="Gugger M."/>
            <person name="Coursin T."/>
            <person name="Rippka R."/>
            <person name="Tandeau De Marsac N."/>
            <person name="Huntemann M."/>
            <person name="Wei C.-L."/>
            <person name="Han J."/>
            <person name="Detter J.C."/>
            <person name="Han C."/>
            <person name="Tapia R."/>
            <person name="Davenport K."/>
            <person name="Daligault H."/>
            <person name="Erkkila T."/>
            <person name="Gu W."/>
            <person name="Munk A.C.C."/>
            <person name="Teshima H."/>
            <person name="Xu Y."/>
            <person name="Chain P."/>
            <person name="Chen A."/>
            <person name="Krypides N."/>
            <person name="Mavromatis K."/>
            <person name="Markowitz V."/>
            <person name="Szeto E."/>
            <person name="Ivanova N."/>
            <person name="Mikhailova N."/>
            <person name="Ovchinnikova G."/>
            <person name="Pagani I."/>
            <person name="Pati A."/>
            <person name="Goodwin L."/>
            <person name="Peters L."/>
            <person name="Pitluck S."/>
            <person name="Woyke T."/>
            <person name="Kerfeld C."/>
        </authorList>
    </citation>
    <scope>NUCLEOTIDE SEQUENCE [LARGE SCALE GENOMIC DNA]</scope>
    <source>
        <strain evidence="4 5">PCC 9333</strain>
    </source>
</reference>
<dbReference type="AlphaFoldDB" id="K9W3N5"/>
<dbReference type="InterPro" id="IPR007280">
    <property type="entry name" value="Peptidase_C_arc/bac"/>
</dbReference>
<evidence type="ECO:0000313" key="4">
    <source>
        <dbReference type="EMBL" id="AFZ14821.1"/>
    </source>
</evidence>
<keyword evidence="5" id="KW-1185">Reference proteome</keyword>
<dbReference type="STRING" id="1173022.Cri9333_4014"/>
<gene>
    <name evidence="4" type="ORF">Cri9333_4014</name>
</gene>
<evidence type="ECO:0000313" key="5">
    <source>
        <dbReference type="Proteomes" id="UP000010472"/>
    </source>
</evidence>
<dbReference type="Pfam" id="PF04151">
    <property type="entry name" value="PPC"/>
    <property type="match status" value="1"/>
</dbReference>
<dbReference type="SUPFAM" id="SSF50494">
    <property type="entry name" value="Trypsin-like serine proteases"/>
    <property type="match status" value="1"/>
</dbReference>
<dbReference type="PANTHER" id="PTHR43343:SF3">
    <property type="entry name" value="PROTEASE DO-LIKE 8, CHLOROPLASTIC"/>
    <property type="match status" value="1"/>
</dbReference>
<dbReference type="HOGENOM" id="CLU_042005_0_0_3"/>
<organism evidence="4 5">
    <name type="scientific">Crinalium epipsammum PCC 9333</name>
    <dbReference type="NCBI Taxonomy" id="1173022"/>
    <lineage>
        <taxon>Bacteria</taxon>
        <taxon>Bacillati</taxon>
        <taxon>Cyanobacteriota</taxon>
        <taxon>Cyanophyceae</taxon>
        <taxon>Gomontiellales</taxon>
        <taxon>Gomontiellaceae</taxon>
        <taxon>Crinalium</taxon>
    </lineage>
</organism>
<evidence type="ECO:0000256" key="1">
    <source>
        <dbReference type="ARBA" id="ARBA00022670"/>
    </source>
</evidence>
<dbReference type="GO" id="GO:0006508">
    <property type="term" value="P:proteolysis"/>
    <property type="evidence" value="ECO:0007669"/>
    <property type="project" value="UniProtKB-KW"/>
</dbReference>